<dbReference type="InterPro" id="IPR021005">
    <property type="entry name" value="Znf_CGNR"/>
</dbReference>
<organism evidence="3 4">
    <name type="scientific">Cupriavidus pauculus</name>
    <dbReference type="NCBI Taxonomy" id="82633"/>
    <lineage>
        <taxon>Bacteria</taxon>
        <taxon>Pseudomonadati</taxon>
        <taxon>Pseudomonadota</taxon>
        <taxon>Betaproteobacteria</taxon>
        <taxon>Burkholderiales</taxon>
        <taxon>Burkholderiaceae</taxon>
        <taxon>Cupriavidus</taxon>
    </lineage>
</organism>
<evidence type="ECO:0000256" key="1">
    <source>
        <dbReference type="SAM" id="MobiDB-lite"/>
    </source>
</evidence>
<evidence type="ECO:0000313" key="4">
    <source>
        <dbReference type="Proteomes" id="UP000322822"/>
    </source>
</evidence>
<name>A0A5P2HCU9_9BURK</name>
<accession>A0A5P2HCU9</accession>
<dbReference type="Gene3D" id="1.10.3300.10">
    <property type="entry name" value="Jann2411-like domain"/>
    <property type="match status" value="1"/>
</dbReference>
<dbReference type="PANTHER" id="PTHR35525">
    <property type="entry name" value="BLL6575 PROTEIN"/>
    <property type="match status" value="1"/>
</dbReference>
<proteinExistence type="predicted"/>
<dbReference type="Pfam" id="PF11706">
    <property type="entry name" value="zf-CGNR"/>
    <property type="match status" value="1"/>
</dbReference>
<dbReference type="RefSeq" id="WP_150376808.1">
    <property type="nucleotide sequence ID" value="NZ_CP044067.1"/>
</dbReference>
<gene>
    <name evidence="3" type="ORF">FOB72_29655</name>
</gene>
<evidence type="ECO:0000313" key="3">
    <source>
        <dbReference type="EMBL" id="QET06087.1"/>
    </source>
</evidence>
<evidence type="ECO:0000259" key="2">
    <source>
        <dbReference type="Pfam" id="PF11706"/>
    </source>
</evidence>
<feature type="domain" description="Zinc finger CGNR" evidence="2">
    <location>
        <begin position="159"/>
        <end position="200"/>
    </location>
</feature>
<dbReference type="Pfam" id="PF07336">
    <property type="entry name" value="ABATE"/>
    <property type="match status" value="1"/>
</dbReference>
<dbReference type="EMBL" id="CP044067">
    <property type="protein sequence ID" value="QET06087.1"/>
    <property type="molecule type" value="Genomic_DNA"/>
</dbReference>
<feature type="compositionally biased region" description="Low complexity" evidence="1">
    <location>
        <begin position="1"/>
        <end position="17"/>
    </location>
</feature>
<dbReference type="Proteomes" id="UP000322822">
    <property type="component" value="Chromosome 2"/>
</dbReference>
<dbReference type="OrthoDB" id="9808437at2"/>
<dbReference type="PANTHER" id="PTHR35525:SF3">
    <property type="entry name" value="BLL6575 PROTEIN"/>
    <property type="match status" value="1"/>
</dbReference>
<sequence>MSPASTSSTASSNNTSSDAPRLLADHPALDLLNTLERALDAPVDRWQTDEDVWQWLERVSLLPNGEMPEHRPQGLLAAATALRESLRKAVSQRKANGDVDVTLLNDYLAADACRALLTPAESGRIRLARVYPTDTPMQCLVPLALSAADLLANGDFSLIRKCESETCSMWFYDRTRAHRRRWCSMALCGNRHKVAAYRKREATATAAANAAGAANANNKSDAA</sequence>
<feature type="region of interest" description="Disordered" evidence="1">
    <location>
        <begin position="1"/>
        <end position="22"/>
    </location>
</feature>
<reference evidence="3 4" key="1">
    <citation type="submission" date="2019-09" db="EMBL/GenBank/DDBJ databases">
        <title>FDA dAtabase for Regulatory Grade micrObial Sequences (FDA-ARGOS): Supporting development and validation of Infectious Disease Dx tests.</title>
        <authorList>
            <person name="Sciortino C."/>
            <person name="Tallon L."/>
            <person name="Sadzewicz L."/>
            <person name="Vavikolanu K."/>
            <person name="Mehta A."/>
            <person name="Aluvathingal J."/>
            <person name="Nadendla S."/>
            <person name="Nandy P."/>
            <person name="Geyer C."/>
            <person name="Yan Y."/>
            <person name="Sichtig H."/>
        </authorList>
    </citation>
    <scope>NUCLEOTIDE SEQUENCE [LARGE SCALE GENOMIC DNA]</scope>
    <source>
        <strain evidence="3 4">FDAARGOS_664</strain>
    </source>
</reference>
<dbReference type="InterPro" id="IPR023286">
    <property type="entry name" value="ABATE_dom_sf"/>
</dbReference>
<protein>
    <recommendedName>
        <fullName evidence="2">Zinc finger CGNR domain-containing protein</fullName>
    </recommendedName>
</protein>
<dbReference type="AlphaFoldDB" id="A0A5P2HCU9"/>
<dbReference type="SUPFAM" id="SSF160904">
    <property type="entry name" value="Jann2411-like"/>
    <property type="match status" value="1"/>
</dbReference>
<dbReference type="InterPro" id="IPR010852">
    <property type="entry name" value="ABATE"/>
</dbReference>